<dbReference type="NCBIfam" id="NF001862">
    <property type="entry name" value="PRK00601.1"/>
    <property type="match status" value="1"/>
</dbReference>
<comment type="catalytic activity">
    <reaction evidence="5">
        <text>dUTP + H2O = dUMP + diphosphate + H(+)</text>
        <dbReference type="Rhea" id="RHEA:10248"/>
        <dbReference type="ChEBI" id="CHEBI:15377"/>
        <dbReference type="ChEBI" id="CHEBI:15378"/>
        <dbReference type="ChEBI" id="CHEBI:33019"/>
        <dbReference type="ChEBI" id="CHEBI:61555"/>
        <dbReference type="ChEBI" id="CHEBI:246422"/>
        <dbReference type="EC" id="3.6.1.23"/>
    </reaction>
</comment>
<evidence type="ECO:0000259" key="6">
    <source>
        <dbReference type="Pfam" id="PF00692"/>
    </source>
</evidence>
<dbReference type="GO" id="GO:0006226">
    <property type="term" value="P:dUMP biosynthetic process"/>
    <property type="evidence" value="ECO:0007669"/>
    <property type="project" value="InterPro"/>
</dbReference>
<evidence type="ECO:0000256" key="5">
    <source>
        <dbReference type="ARBA" id="ARBA00047686"/>
    </source>
</evidence>
<reference evidence="7 8" key="1">
    <citation type="journal article" date="2016" name="Nat. Commun.">
        <title>Thousands of microbial genomes shed light on interconnected biogeochemical processes in an aquifer system.</title>
        <authorList>
            <person name="Anantharaman K."/>
            <person name="Brown C.T."/>
            <person name="Hug L.A."/>
            <person name="Sharon I."/>
            <person name="Castelle C.J."/>
            <person name="Probst A.J."/>
            <person name="Thomas B.C."/>
            <person name="Singh A."/>
            <person name="Wilkins M.J."/>
            <person name="Karaoz U."/>
            <person name="Brodie E.L."/>
            <person name="Williams K.H."/>
            <person name="Hubbard S.S."/>
            <person name="Banfield J.F."/>
        </authorList>
    </citation>
    <scope>NUCLEOTIDE SEQUENCE [LARGE SCALE GENOMIC DNA]</scope>
</reference>
<sequence length="140" mass="15001">MKIKIQKISEDAVVPNYAKAGDAGFDIYSSVDEAITPGEMKRISAGIKMEIPDGYVGLVWDKSGVAFNNGVKTMAGVIDSGYRGEILIVLKNLSEKTFEIKKGQKIAQMLIQKIESPEIEVADSLGETERGDGGFGSTGV</sequence>
<keyword evidence="4" id="KW-0546">Nucleotide metabolism</keyword>
<proteinExistence type="inferred from homology"/>
<name>A0A1F5EIQ3_9BACT</name>
<dbReference type="InterPro" id="IPR033704">
    <property type="entry name" value="dUTPase_trimeric"/>
</dbReference>
<keyword evidence="3 7" id="KW-0378">Hydrolase</keyword>
<evidence type="ECO:0000256" key="3">
    <source>
        <dbReference type="ARBA" id="ARBA00022801"/>
    </source>
</evidence>
<dbReference type="InterPro" id="IPR008181">
    <property type="entry name" value="dUTPase"/>
</dbReference>
<dbReference type="GO" id="GO:0000287">
    <property type="term" value="F:magnesium ion binding"/>
    <property type="evidence" value="ECO:0007669"/>
    <property type="project" value="InterPro"/>
</dbReference>
<dbReference type="EMBL" id="MFAE01000006">
    <property type="protein sequence ID" value="OGD67288.1"/>
    <property type="molecule type" value="Genomic_DNA"/>
</dbReference>
<evidence type="ECO:0000256" key="4">
    <source>
        <dbReference type="ARBA" id="ARBA00023080"/>
    </source>
</evidence>
<dbReference type="PANTHER" id="PTHR11241:SF0">
    <property type="entry name" value="DEOXYURIDINE 5'-TRIPHOSPHATE NUCLEOTIDOHYDROLASE"/>
    <property type="match status" value="1"/>
</dbReference>
<protein>
    <recommendedName>
        <fullName evidence="2">dUTP diphosphatase</fullName>
        <ecNumber evidence="2">3.6.1.23</ecNumber>
    </recommendedName>
</protein>
<organism evidence="7 8">
    <name type="scientific">Candidatus Campbellbacteria bacterium RIFOXYC2_FULL_35_25</name>
    <dbReference type="NCBI Taxonomy" id="1797582"/>
    <lineage>
        <taxon>Bacteria</taxon>
        <taxon>Candidatus Campbelliibacteriota</taxon>
    </lineage>
</organism>
<dbReference type="PANTHER" id="PTHR11241">
    <property type="entry name" value="DEOXYURIDINE 5'-TRIPHOSPHATE NUCLEOTIDOHYDROLASE"/>
    <property type="match status" value="1"/>
</dbReference>
<dbReference type="GO" id="GO:0004170">
    <property type="term" value="F:dUTP diphosphatase activity"/>
    <property type="evidence" value="ECO:0007669"/>
    <property type="project" value="UniProtKB-EC"/>
</dbReference>
<dbReference type="AlphaFoldDB" id="A0A1F5EIQ3"/>
<dbReference type="EC" id="3.6.1.23" evidence="2"/>
<dbReference type="GO" id="GO:0046081">
    <property type="term" value="P:dUTP catabolic process"/>
    <property type="evidence" value="ECO:0007669"/>
    <property type="project" value="InterPro"/>
</dbReference>
<evidence type="ECO:0000256" key="1">
    <source>
        <dbReference type="ARBA" id="ARBA00006581"/>
    </source>
</evidence>
<evidence type="ECO:0000313" key="8">
    <source>
        <dbReference type="Proteomes" id="UP000179003"/>
    </source>
</evidence>
<evidence type="ECO:0000256" key="2">
    <source>
        <dbReference type="ARBA" id="ARBA00012379"/>
    </source>
</evidence>
<dbReference type="InterPro" id="IPR029054">
    <property type="entry name" value="dUTPase-like"/>
</dbReference>
<dbReference type="Pfam" id="PF00692">
    <property type="entry name" value="dUTPase"/>
    <property type="match status" value="1"/>
</dbReference>
<dbReference type="CDD" id="cd07557">
    <property type="entry name" value="trimeric_dUTPase"/>
    <property type="match status" value="1"/>
</dbReference>
<comment type="similarity">
    <text evidence="1">Belongs to the dUTPase family.</text>
</comment>
<dbReference type="InterPro" id="IPR036157">
    <property type="entry name" value="dUTPase-like_sf"/>
</dbReference>
<dbReference type="STRING" id="1797582.A2442_00765"/>
<dbReference type="SUPFAM" id="SSF51283">
    <property type="entry name" value="dUTPase-like"/>
    <property type="match status" value="1"/>
</dbReference>
<accession>A0A1F5EIQ3</accession>
<gene>
    <name evidence="7" type="ORF">A2442_00765</name>
</gene>
<dbReference type="NCBIfam" id="TIGR00576">
    <property type="entry name" value="dut"/>
    <property type="match status" value="1"/>
</dbReference>
<evidence type="ECO:0000313" key="7">
    <source>
        <dbReference type="EMBL" id="OGD67288.1"/>
    </source>
</evidence>
<dbReference type="Gene3D" id="2.70.40.10">
    <property type="match status" value="1"/>
</dbReference>
<comment type="caution">
    <text evidence="7">The sequence shown here is derived from an EMBL/GenBank/DDBJ whole genome shotgun (WGS) entry which is preliminary data.</text>
</comment>
<feature type="domain" description="dUTPase-like" evidence="6">
    <location>
        <begin position="12"/>
        <end position="139"/>
    </location>
</feature>
<dbReference type="Proteomes" id="UP000179003">
    <property type="component" value="Unassembled WGS sequence"/>
</dbReference>